<protein>
    <submittedName>
        <fullName evidence="3">Uncharacterized protein</fullName>
    </submittedName>
</protein>
<sequence length="696" mass="77473">MATGIALIPVARASDLEAESKRRSDEMQNQPVIQGLASHVRSRWDSARIAKRNLEERMLQCMRQRNGEYDPEKLQEIKEQGGSSIFINLTSVKCRAATSWLRDTLLGSGADKPWSIQSTPNPTMPPEILQGLQATLAQQLMAHIQQGGMQPTPEELREIALRMKDQAQRQLKEESDERVARMERKMEDQLEEGGWHQAFDEFLDDIVTFPYAVIKGPIKRKRKTLQWQNGKLVPTEEIRNEWERVDPFMVYWAPWAWELNDGFVIERHRMTAEELQALMGVPGYNDDAIRTVLNDFGTMGMKQWLWTDASKAQAEGKYVTEAIISGDLVDAIQLWDSVKGSLLLEWGLTAKEIPDPDLTYPCEVWLIGSTVIRAVLNYDPLGRKPYYLTSYENLPGSVDGKGVTDLCRDAQSMVNASARSLANNMGISSGPQVGVNVSRLPQGEDITDMHPWKIWQFTASEVNDSTAPITFFQPQSNAAELMAVFEKFSARADEDTMIPRYMSGESSPGAGRTSSGLSMLISNAGKGIKQVISNIDHNVIMPAIERLYQDNLRYSDDPDLIGDVNIVAKGATSLVVKEAEAVRRNEFLQTVLNSPVAQQIVGMDGAAELLRDQAKHLSGNVDRIVPDRQQISTIQQQQQMIAQLQQQIEMIMGQVEAAGQGGKGMTSGPSPKNMLPDGSQVGGRESNMMSPRPNGV</sequence>
<evidence type="ECO:0000256" key="1">
    <source>
        <dbReference type="SAM" id="Coils"/>
    </source>
</evidence>
<feature type="region of interest" description="Disordered" evidence="2">
    <location>
        <begin position="658"/>
        <end position="696"/>
    </location>
</feature>
<evidence type="ECO:0000313" key="3">
    <source>
        <dbReference type="EMBL" id="CAB5220056.1"/>
    </source>
</evidence>
<keyword evidence="1" id="KW-0175">Coiled coil</keyword>
<dbReference type="InterPro" id="IPR056909">
    <property type="entry name" value="SU10_portal"/>
</dbReference>
<proteinExistence type="predicted"/>
<evidence type="ECO:0000256" key="2">
    <source>
        <dbReference type="SAM" id="MobiDB-lite"/>
    </source>
</evidence>
<gene>
    <name evidence="3" type="ORF">UFOVP232_36</name>
</gene>
<accession>A0A6J7WQ65</accession>
<reference evidence="3" key="1">
    <citation type="submission" date="2020-05" db="EMBL/GenBank/DDBJ databases">
        <authorList>
            <person name="Chiriac C."/>
            <person name="Salcher M."/>
            <person name="Ghai R."/>
            <person name="Kavagutti S V."/>
        </authorList>
    </citation>
    <scope>NUCLEOTIDE SEQUENCE</scope>
</reference>
<dbReference type="Pfam" id="PF23899">
    <property type="entry name" value="SU10_portal"/>
    <property type="match status" value="1"/>
</dbReference>
<organism evidence="3">
    <name type="scientific">uncultured Caudovirales phage</name>
    <dbReference type="NCBI Taxonomy" id="2100421"/>
    <lineage>
        <taxon>Viruses</taxon>
        <taxon>Duplodnaviria</taxon>
        <taxon>Heunggongvirae</taxon>
        <taxon>Uroviricota</taxon>
        <taxon>Caudoviricetes</taxon>
        <taxon>Peduoviridae</taxon>
        <taxon>Maltschvirus</taxon>
        <taxon>Maltschvirus maltsch</taxon>
    </lineage>
</organism>
<dbReference type="EMBL" id="LR798281">
    <property type="protein sequence ID" value="CAB5220056.1"/>
    <property type="molecule type" value="Genomic_DNA"/>
</dbReference>
<feature type="coiled-coil region" evidence="1">
    <location>
        <begin position="157"/>
        <end position="192"/>
    </location>
</feature>
<name>A0A6J7WQ65_9CAUD</name>